<evidence type="ECO:0000313" key="2">
    <source>
        <dbReference type="EMBL" id="KLU82573.1"/>
    </source>
</evidence>
<accession>A0A0C4DP89</accession>
<sequence>MHCDLDRASAVSPSPISEAARPAYPGTASDGGISSIDLRRLGLLWMAPMLAKTPWSPLIYIPDGTGEKGHPVLQSELHSEVRGAATRGSGRPGRQVQIGRRALYAQKGIVAGTITAKICVSPRQRRRRHLFHPHALAAGHGGRRARARGQARQQQVKPVSLVGDRYVGMRIVAPRESFFAAEGV</sequence>
<feature type="region of interest" description="Disordered" evidence="1">
    <location>
        <begin position="1"/>
        <end position="27"/>
    </location>
</feature>
<evidence type="ECO:0000313" key="3">
    <source>
        <dbReference type="EnsemblFungi" id="MAPG_01645T0"/>
    </source>
</evidence>
<evidence type="ECO:0000313" key="4">
    <source>
        <dbReference type="Proteomes" id="UP000011715"/>
    </source>
</evidence>
<reference evidence="2" key="3">
    <citation type="submission" date="2011-03" db="EMBL/GenBank/DDBJ databases">
        <title>Annotation of Magnaporthe poae ATCC 64411.</title>
        <authorList>
            <person name="Ma L.-J."/>
            <person name="Dead R."/>
            <person name="Young S.K."/>
            <person name="Zeng Q."/>
            <person name="Gargeya S."/>
            <person name="Fitzgerald M."/>
            <person name="Haas B."/>
            <person name="Abouelleil A."/>
            <person name="Alvarado L."/>
            <person name="Arachchi H.M."/>
            <person name="Berlin A."/>
            <person name="Brown A."/>
            <person name="Chapman S.B."/>
            <person name="Chen Z."/>
            <person name="Dunbar C."/>
            <person name="Freedman E."/>
            <person name="Gearin G."/>
            <person name="Gellesch M."/>
            <person name="Goldberg J."/>
            <person name="Griggs A."/>
            <person name="Gujja S."/>
            <person name="Heiman D."/>
            <person name="Howarth C."/>
            <person name="Larson L."/>
            <person name="Lui A."/>
            <person name="MacDonald P.J.P."/>
            <person name="Mehta T."/>
            <person name="Montmayeur A."/>
            <person name="Murphy C."/>
            <person name="Neiman D."/>
            <person name="Pearson M."/>
            <person name="Priest M."/>
            <person name="Roberts A."/>
            <person name="Saif S."/>
            <person name="Shea T."/>
            <person name="Shenoy N."/>
            <person name="Sisk P."/>
            <person name="Stolte C."/>
            <person name="Sykes S."/>
            <person name="Yandava C."/>
            <person name="Wortman J."/>
            <person name="Nusbaum C."/>
            <person name="Birren B."/>
        </authorList>
    </citation>
    <scope>NUCLEOTIDE SEQUENCE</scope>
    <source>
        <strain evidence="2">ATCC 64411</strain>
    </source>
</reference>
<reference evidence="3" key="5">
    <citation type="submission" date="2015-06" db="UniProtKB">
        <authorList>
            <consortium name="EnsemblFungi"/>
        </authorList>
    </citation>
    <scope>IDENTIFICATION</scope>
    <source>
        <strain evidence="3">ATCC 64411</strain>
    </source>
</reference>
<dbReference type="EnsemblFungi" id="MAPG_01645T0">
    <property type="protein sequence ID" value="MAPG_01645T0"/>
    <property type="gene ID" value="MAPG_01645"/>
</dbReference>
<dbReference type="Proteomes" id="UP000011715">
    <property type="component" value="Unassembled WGS sequence"/>
</dbReference>
<keyword evidence="4" id="KW-1185">Reference proteome</keyword>
<dbReference type="EMBL" id="GL876966">
    <property type="protein sequence ID" value="KLU82573.1"/>
    <property type="molecule type" value="Genomic_DNA"/>
</dbReference>
<reference evidence="2" key="1">
    <citation type="submission" date="2010-05" db="EMBL/GenBank/DDBJ databases">
        <title>The Genome Sequence of Magnaporthe poae strain ATCC 64411.</title>
        <authorList>
            <consortium name="The Broad Institute Genome Sequencing Platform"/>
            <consortium name="Broad Institute Genome Sequencing Center for Infectious Disease"/>
            <person name="Ma L.-J."/>
            <person name="Dead R."/>
            <person name="Young S."/>
            <person name="Zeng Q."/>
            <person name="Koehrsen M."/>
            <person name="Alvarado L."/>
            <person name="Berlin A."/>
            <person name="Chapman S.B."/>
            <person name="Chen Z."/>
            <person name="Freedman E."/>
            <person name="Gellesch M."/>
            <person name="Goldberg J."/>
            <person name="Griggs A."/>
            <person name="Gujja S."/>
            <person name="Heilman E.R."/>
            <person name="Heiman D."/>
            <person name="Hepburn T."/>
            <person name="Howarth C."/>
            <person name="Jen D."/>
            <person name="Larson L."/>
            <person name="Mehta T."/>
            <person name="Neiman D."/>
            <person name="Pearson M."/>
            <person name="Roberts A."/>
            <person name="Saif S."/>
            <person name="Shea T."/>
            <person name="Shenoy N."/>
            <person name="Sisk P."/>
            <person name="Stolte C."/>
            <person name="Sykes S."/>
            <person name="Walk T."/>
            <person name="White J."/>
            <person name="Yandava C."/>
            <person name="Haas B."/>
            <person name="Nusbaum C."/>
            <person name="Birren B."/>
        </authorList>
    </citation>
    <scope>NUCLEOTIDE SEQUENCE</scope>
    <source>
        <strain evidence="2">ATCC 64411</strain>
    </source>
</reference>
<evidence type="ECO:0000256" key="1">
    <source>
        <dbReference type="SAM" id="MobiDB-lite"/>
    </source>
</evidence>
<dbReference type="EMBL" id="ADBL01000401">
    <property type="status" value="NOT_ANNOTATED_CDS"/>
    <property type="molecule type" value="Genomic_DNA"/>
</dbReference>
<protein>
    <submittedName>
        <fullName evidence="2 3">Uncharacterized protein</fullName>
    </submittedName>
</protein>
<reference evidence="4" key="2">
    <citation type="submission" date="2010-05" db="EMBL/GenBank/DDBJ databases">
        <title>The genome sequence of Magnaporthe poae strain ATCC 64411.</title>
        <authorList>
            <person name="Ma L.-J."/>
            <person name="Dead R."/>
            <person name="Young S."/>
            <person name="Zeng Q."/>
            <person name="Koehrsen M."/>
            <person name="Alvarado L."/>
            <person name="Berlin A."/>
            <person name="Chapman S.B."/>
            <person name="Chen Z."/>
            <person name="Freedman E."/>
            <person name="Gellesch M."/>
            <person name="Goldberg J."/>
            <person name="Griggs A."/>
            <person name="Gujja S."/>
            <person name="Heilman E.R."/>
            <person name="Heiman D."/>
            <person name="Hepburn T."/>
            <person name="Howarth C."/>
            <person name="Jen D."/>
            <person name="Larson L."/>
            <person name="Mehta T."/>
            <person name="Neiman D."/>
            <person name="Pearson M."/>
            <person name="Roberts A."/>
            <person name="Saif S."/>
            <person name="Shea T."/>
            <person name="Shenoy N."/>
            <person name="Sisk P."/>
            <person name="Stolte C."/>
            <person name="Sykes S."/>
            <person name="Walk T."/>
            <person name="White J."/>
            <person name="Yandava C."/>
            <person name="Haas B."/>
            <person name="Nusbaum C."/>
            <person name="Birren B."/>
        </authorList>
    </citation>
    <scope>NUCLEOTIDE SEQUENCE [LARGE SCALE GENOMIC DNA]</scope>
    <source>
        <strain evidence="4">ATCC 64411 / 73-15</strain>
    </source>
</reference>
<reference evidence="3" key="4">
    <citation type="journal article" date="2015" name="G3 (Bethesda)">
        <title>Genome sequences of three phytopathogenic species of the Magnaporthaceae family of fungi.</title>
        <authorList>
            <person name="Okagaki L.H."/>
            <person name="Nunes C.C."/>
            <person name="Sailsbery J."/>
            <person name="Clay B."/>
            <person name="Brown D."/>
            <person name="John T."/>
            <person name="Oh Y."/>
            <person name="Young N."/>
            <person name="Fitzgerald M."/>
            <person name="Haas B.J."/>
            <person name="Zeng Q."/>
            <person name="Young S."/>
            <person name="Adiconis X."/>
            <person name="Fan L."/>
            <person name="Levin J.Z."/>
            <person name="Mitchell T.K."/>
            <person name="Okubara P.A."/>
            <person name="Farman M.L."/>
            <person name="Kohn L.M."/>
            <person name="Birren B."/>
            <person name="Ma L.-J."/>
            <person name="Dean R.A."/>
        </authorList>
    </citation>
    <scope>NUCLEOTIDE SEQUENCE</scope>
    <source>
        <strain evidence="3">ATCC 64411 / 73-15</strain>
    </source>
</reference>
<organism evidence="3 4">
    <name type="scientific">Magnaporthiopsis poae (strain ATCC 64411 / 73-15)</name>
    <name type="common">Kentucky bluegrass fungus</name>
    <name type="synonym">Magnaporthe poae</name>
    <dbReference type="NCBI Taxonomy" id="644358"/>
    <lineage>
        <taxon>Eukaryota</taxon>
        <taxon>Fungi</taxon>
        <taxon>Dikarya</taxon>
        <taxon>Ascomycota</taxon>
        <taxon>Pezizomycotina</taxon>
        <taxon>Sordariomycetes</taxon>
        <taxon>Sordariomycetidae</taxon>
        <taxon>Magnaporthales</taxon>
        <taxon>Magnaporthaceae</taxon>
        <taxon>Magnaporthiopsis</taxon>
    </lineage>
</organism>
<name>A0A0C4DP89_MAGP6</name>
<proteinExistence type="predicted"/>
<dbReference type="VEuPathDB" id="FungiDB:MAPG_01645"/>
<dbReference type="AlphaFoldDB" id="A0A0C4DP89"/>
<gene>
    <name evidence="2" type="ORF">MAPG_01645</name>
</gene>